<dbReference type="EMBL" id="CP004350">
    <property type="protein sequence ID" value="AHI20791.1"/>
    <property type="molecule type" value="Genomic_DNA"/>
</dbReference>
<evidence type="ECO:0000256" key="2">
    <source>
        <dbReference type="ARBA" id="ARBA00023125"/>
    </source>
</evidence>
<reference evidence="6" key="1">
    <citation type="submission" date="2013-02" db="EMBL/GenBank/DDBJ databases">
        <title>The complete genome sequence of Corynebacterium casei LMG S-19264 (=DSM 44701).</title>
        <authorList>
            <person name="Ruckert C."/>
            <person name="Albersmeier A."/>
            <person name="Kalinowski J."/>
        </authorList>
    </citation>
    <scope>NUCLEOTIDE SEQUENCE [LARGE SCALE GENOMIC DNA]</scope>
    <source>
        <strain evidence="6">LMG S-19264</strain>
    </source>
</reference>
<evidence type="ECO:0000313" key="6">
    <source>
        <dbReference type="Proteomes" id="UP000019226"/>
    </source>
</evidence>
<dbReference type="Pfam" id="PF07729">
    <property type="entry name" value="FCD"/>
    <property type="match status" value="1"/>
</dbReference>
<evidence type="ECO:0000313" key="5">
    <source>
        <dbReference type="EMBL" id="AHI20791.1"/>
    </source>
</evidence>
<dbReference type="InterPro" id="IPR036388">
    <property type="entry name" value="WH-like_DNA-bd_sf"/>
</dbReference>
<dbReference type="PANTHER" id="PTHR43537">
    <property type="entry name" value="TRANSCRIPTIONAL REGULATOR, GNTR FAMILY"/>
    <property type="match status" value="1"/>
</dbReference>
<keyword evidence="2" id="KW-0238">DNA-binding</keyword>
<dbReference type="SUPFAM" id="SSF46785">
    <property type="entry name" value="Winged helix' DNA-binding domain"/>
    <property type="match status" value="1"/>
</dbReference>
<gene>
    <name evidence="5" type="ORF">CCASEI_11180</name>
</gene>
<dbReference type="PANTHER" id="PTHR43537:SF5">
    <property type="entry name" value="UXU OPERON TRANSCRIPTIONAL REGULATOR"/>
    <property type="match status" value="1"/>
</dbReference>
<dbReference type="Gene3D" id="1.10.10.10">
    <property type="entry name" value="Winged helix-like DNA-binding domain superfamily/Winged helix DNA-binding domain"/>
    <property type="match status" value="1"/>
</dbReference>
<dbReference type="RefSeq" id="WP_006821915.1">
    <property type="nucleotide sequence ID" value="NZ_CP004350.1"/>
</dbReference>
<dbReference type="GeneID" id="82878341"/>
<dbReference type="InterPro" id="IPR008920">
    <property type="entry name" value="TF_FadR/GntR_C"/>
</dbReference>
<keyword evidence="6" id="KW-1185">Reference proteome</keyword>
<proteinExistence type="predicted"/>
<dbReference type="CDD" id="cd07377">
    <property type="entry name" value="WHTH_GntR"/>
    <property type="match status" value="1"/>
</dbReference>
<dbReference type="PROSITE" id="PS50949">
    <property type="entry name" value="HTH_GNTR"/>
    <property type="match status" value="1"/>
</dbReference>
<dbReference type="Pfam" id="PF00392">
    <property type="entry name" value="GntR"/>
    <property type="match status" value="1"/>
</dbReference>
<accession>A0ABM5PS14</accession>
<dbReference type="InterPro" id="IPR036390">
    <property type="entry name" value="WH_DNA-bd_sf"/>
</dbReference>
<organism evidence="5 6">
    <name type="scientific">Corynebacterium casei LMG S-19264</name>
    <dbReference type="NCBI Taxonomy" id="1285583"/>
    <lineage>
        <taxon>Bacteria</taxon>
        <taxon>Bacillati</taxon>
        <taxon>Actinomycetota</taxon>
        <taxon>Actinomycetes</taxon>
        <taxon>Mycobacteriales</taxon>
        <taxon>Corynebacteriaceae</taxon>
        <taxon>Corynebacterium</taxon>
    </lineage>
</organism>
<dbReference type="SMART" id="SM00345">
    <property type="entry name" value="HTH_GNTR"/>
    <property type="match status" value="1"/>
</dbReference>
<dbReference type="Proteomes" id="UP000019226">
    <property type="component" value="Chromosome"/>
</dbReference>
<dbReference type="PRINTS" id="PR00035">
    <property type="entry name" value="HTHGNTR"/>
</dbReference>
<evidence type="ECO:0000256" key="1">
    <source>
        <dbReference type="ARBA" id="ARBA00023015"/>
    </source>
</evidence>
<dbReference type="InterPro" id="IPR000524">
    <property type="entry name" value="Tscrpt_reg_HTH_GntR"/>
</dbReference>
<feature type="domain" description="HTH gntR-type" evidence="4">
    <location>
        <begin position="20"/>
        <end position="88"/>
    </location>
</feature>
<dbReference type="Gene3D" id="1.20.120.530">
    <property type="entry name" value="GntR ligand-binding domain-like"/>
    <property type="match status" value="1"/>
</dbReference>
<dbReference type="SUPFAM" id="SSF48008">
    <property type="entry name" value="GntR ligand-binding domain-like"/>
    <property type="match status" value="1"/>
</dbReference>
<sequence>MTQPNSAGSLANSFAPLPPLNRTESAIQAIKSYIVNHNLKPGDPLPSEHQLCQELQVSRSAVREAVGQLQALDIVRVERGKGSFVGDMSLAPLAETILLRASLEPSSLNTLRDVVEVRKMLDIGSAPAIVKALTGTTNPALRALVTTMENKAEGGEPFLEEDNAFHQQLYTHTSALLSQLGTTLWSIHMQALRSAEVGTDKLDDTARAHRKMLTAAEKGDLDTYLVAIDEHYAPLLSSLA</sequence>
<evidence type="ECO:0000256" key="3">
    <source>
        <dbReference type="ARBA" id="ARBA00023163"/>
    </source>
</evidence>
<keyword evidence="3" id="KW-0804">Transcription</keyword>
<protein>
    <submittedName>
        <fullName evidence="5">Regulatory protein GntR HTH</fullName>
    </submittedName>
</protein>
<name>A0ABM5PS14_9CORY</name>
<evidence type="ECO:0000259" key="4">
    <source>
        <dbReference type="PROSITE" id="PS50949"/>
    </source>
</evidence>
<keyword evidence="1" id="KW-0805">Transcription regulation</keyword>
<dbReference type="InterPro" id="IPR011711">
    <property type="entry name" value="GntR_C"/>
</dbReference>